<dbReference type="OrthoDB" id="5659946at2"/>
<dbReference type="STRING" id="1760988.SAMN02949497_2871"/>
<organism evidence="2 3">
    <name type="scientific">Methylomagnum ishizawai</name>
    <dbReference type="NCBI Taxonomy" id="1760988"/>
    <lineage>
        <taxon>Bacteria</taxon>
        <taxon>Pseudomonadati</taxon>
        <taxon>Pseudomonadota</taxon>
        <taxon>Gammaproteobacteria</taxon>
        <taxon>Methylococcales</taxon>
        <taxon>Methylococcaceae</taxon>
        <taxon>Methylomagnum</taxon>
    </lineage>
</organism>
<name>A0A1Y6CYX3_9GAMM</name>
<keyword evidence="1" id="KW-1133">Transmembrane helix</keyword>
<sequence>MRGLAAYIMRGRAQAVSAICALTVLSWVVSLASLLAAAALALPTLRKGAAEGGLLLGMAVAIMALIGGLMLGNPLSAAGYALALWGPVWLLSALLRETARLDWTLGAAALLAMVLVLGLYAVYGDPMRLWLEELQQFSKAFVEGGRPAAEQALLRQNVELFARYMTGGIAAGSMLTVSFSLLLARWWQATLFNPGGFRVEFQGLRPASPWAYASLGLFALAGIADGGLAEFAWNLALPLSMLFLLTGFAVLHAVFGRQANGGFWLAGVYVALVFASPLIVLIGLLGYSDTWMDWRNRPRVA</sequence>
<feature type="transmembrane region" description="Helical" evidence="1">
    <location>
        <begin position="209"/>
        <end position="229"/>
    </location>
</feature>
<evidence type="ECO:0000256" key="1">
    <source>
        <dbReference type="SAM" id="Phobius"/>
    </source>
</evidence>
<reference evidence="2 3" key="1">
    <citation type="submission" date="2016-12" db="EMBL/GenBank/DDBJ databases">
        <authorList>
            <person name="Song W.-J."/>
            <person name="Kurnit D.M."/>
        </authorList>
    </citation>
    <scope>NUCLEOTIDE SEQUENCE [LARGE SCALE GENOMIC DNA]</scope>
    <source>
        <strain evidence="2 3">175</strain>
    </source>
</reference>
<feature type="transmembrane region" description="Helical" evidence="1">
    <location>
        <begin position="262"/>
        <end position="287"/>
    </location>
</feature>
<evidence type="ECO:0000313" key="2">
    <source>
        <dbReference type="EMBL" id="SMF95506.1"/>
    </source>
</evidence>
<feature type="transmembrane region" description="Helical" evidence="1">
    <location>
        <begin position="103"/>
        <end position="123"/>
    </location>
</feature>
<dbReference type="Proteomes" id="UP000192923">
    <property type="component" value="Unassembled WGS sequence"/>
</dbReference>
<keyword evidence="1" id="KW-0812">Transmembrane</keyword>
<feature type="transmembrane region" description="Helical" evidence="1">
    <location>
        <begin position="54"/>
        <end position="71"/>
    </location>
</feature>
<evidence type="ECO:0000313" key="3">
    <source>
        <dbReference type="Proteomes" id="UP000192923"/>
    </source>
</evidence>
<feature type="transmembrane region" description="Helical" evidence="1">
    <location>
        <begin position="77"/>
        <end position="96"/>
    </location>
</feature>
<gene>
    <name evidence="2" type="ORF">SAMN02949497_2871</name>
</gene>
<dbReference type="AlphaFoldDB" id="A0A1Y6CYX3"/>
<keyword evidence="1" id="KW-0472">Membrane</keyword>
<feature type="transmembrane region" description="Helical" evidence="1">
    <location>
        <begin position="164"/>
        <end position="188"/>
    </location>
</feature>
<dbReference type="RefSeq" id="WP_085213789.1">
    <property type="nucleotide sequence ID" value="NZ_FXAM01000001.1"/>
</dbReference>
<feature type="transmembrane region" description="Helical" evidence="1">
    <location>
        <begin position="15"/>
        <end position="42"/>
    </location>
</feature>
<dbReference type="EMBL" id="FXAM01000001">
    <property type="protein sequence ID" value="SMF95506.1"/>
    <property type="molecule type" value="Genomic_DNA"/>
</dbReference>
<keyword evidence="3" id="KW-1185">Reference proteome</keyword>
<accession>A0A1Y6CYX3</accession>
<protein>
    <submittedName>
        <fullName evidence="2">Uncharacterized conserved protein YybS, DUF2232 family</fullName>
    </submittedName>
</protein>
<proteinExistence type="predicted"/>
<feature type="transmembrane region" description="Helical" evidence="1">
    <location>
        <begin position="235"/>
        <end position="255"/>
    </location>
</feature>